<dbReference type="CDD" id="cd00067">
    <property type="entry name" value="GAL4"/>
    <property type="match status" value="1"/>
</dbReference>
<protein>
    <recommendedName>
        <fullName evidence="6">Zn(2)-C6 fungal-type domain-containing protein</fullName>
    </recommendedName>
</protein>
<evidence type="ECO:0000256" key="3">
    <source>
        <dbReference type="ARBA" id="ARBA00023163"/>
    </source>
</evidence>
<keyword evidence="2" id="KW-0238">DNA-binding</keyword>
<feature type="domain" description="Zn(2)-C6 fungal-type" evidence="6">
    <location>
        <begin position="176"/>
        <end position="206"/>
    </location>
</feature>
<dbReference type="AlphaFoldDB" id="A0A9W9S4K5"/>
<dbReference type="PROSITE" id="PS00463">
    <property type="entry name" value="ZN2_CY6_FUNGAL_1"/>
    <property type="match status" value="1"/>
</dbReference>
<dbReference type="RefSeq" id="XP_056555669.1">
    <property type="nucleotide sequence ID" value="XM_056700256.1"/>
</dbReference>
<dbReference type="EMBL" id="JAPZBS010000005">
    <property type="protein sequence ID" value="KAJ5371235.1"/>
    <property type="molecule type" value="Genomic_DNA"/>
</dbReference>
<dbReference type="SUPFAM" id="SSF57701">
    <property type="entry name" value="Zn2/Cys6 DNA-binding domain"/>
    <property type="match status" value="1"/>
</dbReference>
<name>A0A9W9S4K5_9EURO</name>
<dbReference type="PROSITE" id="PS50048">
    <property type="entry name" value="ZN2_CY6_FUNGAL_2"/>
    <property type="match status" value="1"/>
</dbReference>
<dbReference type="Proteomes" id="UP001147782">
    <property type="component" value="Unassembled WGS sequence"/>
</dbReference>
<proteinExistence type="predicted"/>
<feature type="region of interest" description="Disordered" evidence="5">
    <location>
        <begin position="104"/>
        <end position="168"/>
    </location>
</feature>
<dbReference type="GO" id="GO:0000981">
    <property type="term" value="F:DNA-binding transcription factor activity, RNA polymerase II-specific"/>
    <property type="evidence" value="ECO:0007669"/>
    <property type="project" value="InterPro"/>
</dbReference>
<organism evidence="7 8">
    <name type="scientific">Penicillium cataractarum</name>
    <dbReference type="NCBI Taxonomy" id="2100454"/>
    <lineage>
        <taxon>Eukaryota</taxon>
        <taxon>Fungi</taxon>
        <taxon>Dikarya</taxon>
        <taxon>Ascomycota</taxon>
        <taxon>Pezizomycotina</taxon>
        <taxon>Eurotiomycetes</taxon>
        <taxon>Eurotiomycetidae</taxon>
        <taxon>Eurotiales</taxon>
        <taxon>Aspergillaceae</taxon>
        <taxon>Penicillium</taxon>
    </lineage>
</organism>
<keyword evidence="8" id="KW-1185">Reference proteome</keyword>
<dbReference type="GeneID" id="81439435"/>
<evidence type="ECO:0000256" key="2">
    <source>
        <dbReference type="ARBA" id="ARBA00023125"/>
    </source>
</evidence>
<evidence type="ECO:0000313" key="8">
    <source>
        <dbReference type="Proteomes" id="UP001147782"/>
    </source>
</evidence>
<dbReference type="InterPro" id="IPR053181">
    <property type="entry name" value="EcdB-like_regulator"/>
</dbReference>
<evidence type="ECO:0000256" key="4">
    <source>
        <dbReference type="ARBA" id="ARBA00023242"/>
    </source>
</evidence>
<dbReference type="SMART" id="SM00066">
    <property type="entry name" value="GAL4"/>
    <property type="match status" value="1"/>
</dbReference>
<evidence type="ECO:0000256" key="1">
    <source>
        <dbReference type="ARBA" id="ARBA00023015"/>
    </source>
</evidence>
<evidence type="ECO:0000313" key="7">
    <source>
        <dbReference type="EMBL" id="KAJ5371235.1"/>
    </source>
</evidence>
<dbReference type="InterPro" id="IPR001138">
    <property type="entry name" value="Zn2Cys6_DnaBD"/>
</dbReference>
<keyword evidence="4" id="KW-0539">Nucleus</keyword>
<dbReference type="Gene3D" id="4.10.240.10">
    <property type="entry name" value="Zn(2)-C6 fungal-type DNA-binding domain"/>
    <property type="match status" value="1"/>
</dbReference>
<reference evidence="7" key="1">
    <citation type="submission" date="2022-11" db="EMBL/GenBank/DDBJ databases">
        <authorList>
            <person name="Petersen C."/>
        </authorList>
    </citation>
    <scope>NUCLEOTIDE SEQUENCE</scope>
    <source>
        <strain evidence="7">IBT 29864</strain>
    </source>
</reference>
<feature type="compositionally biased region" description="Polar residues" evidence="5">
    <location>
        <begin position="104"/>
        <end position="114"/>
    </location>
</feature>
<reference evidence="7" key="2">
    <citation type="journal article" date="2023" name="IMA Fungus">
        <title>Comparative genomic study of the Penicillium genus elucidates a diverse pangenome and 15 lateral gene transfer events.</title>
        <authorList>
            <person name="Petersen C."/>
            <person name="Sorensen T."/>
            <person name="Nielsen M.R."/>
            <person name="Sondergaard T.E."/>
            <person name="Sorensen J.L."/>
            <person name="Fitzpatrick D.A."/>
            <person name="Frisvad J.C."/>
            <person name="Nielsen K.L."/>
        </authorList>
    </citation>
    <scope>NUCLEOTIDE SEQUENCE</scope>
    <source>
        <strain evidence="7">IBT 29864</strain>
    </source>
</reference>
<dbReference type="GO" id="GO:0003677">
    <property type="term" value="F:DNA binding"/>
    <property type="evidence" value="ECO:0007669"/>
    <property type="project" value="UniProtKB-KW"/>
</dbReference>
<dbReference type="Pfam" id="PF00172">
    <property type="entry name" value="Zn_clus"/>
    <property type="match status" value="1"/>
</dbReference>
<dbReference type="PANTHER" id="PTHR47785:SF5">
    <property type="entry name" value="ZN(II)2CYS6 TRANSCRIPTION FACTOR (EUROFUNG)"/>
    <property type="match status" value="1"/>
</dbReference>
<gene>
    <name evidence="7" type="ORF">N7496_007327</name>
</gene>
<comment type="caution">
    <text evidence="7">The sequence shown here is derived from an EMBL/GenBank/DDBJ whole genome shotgun (WGS) entry which is preliminary data.</text>
</comment>
<keyword evidence="3" id="KW-0804">Transcription</keyword>
<dbReference type="GO" id="GO:0008270">
    <property type="term" value="F:zinc ion binding"/>
    <property type="evidence" value="ECO:0007669"/>
    <property type="project" value="InterPro"/>
</dbReference>
<evidence type="ECO:0000256" key="5">
    <source>
        <dbReference type="SAM" id="MobiDB-lite"/>
    </source>
</evidence>
<sequence length="753" mass="85264">MKFISLKFQRFHETIQQSQNIVEVIPETPRCHVWVTKPRPIPSVGGFKYPHHFPGSHPQLCPCLREAASRLVCIHIWIAMTAPRQMAHGVDPVFMPVDLNTGTADGLAQSSQHSGPMDRPPNTSRPATHGIAGNQTLGILNHDGEDGSSPQPRKKRPRPENTRTGNAYQRKRAITACKACRARKIKCNNARPSCGSCLASMSPCVYEDRQDLSPFDPASILILDRLNQVLKKLEEPPRCQSDAHARAAVQSLTPASRFSTSQHQVEPTVNGDEYDELHIPSGKTTPDAVLQWPIFDSKYPPDHVHIKNPILETKMIWNYAQRVAEDGVGWDCSSCFVMLVCALGCVAQPYHPAPTHVEEQVLASLRTLGRTEVTSLKLHDRSLQDGEKYFNLARRRLGSLFLGIRAAQCHFLAGIYLMYTMRPLQAWLEFHSATRAYQVYVQCQARRGAHAGALAPEMSKRRKLEQRLYWSCYKSECELRVEMDIPNSLLAEFHHPDLYPSPPDLPSPIETTEAISPQNLGSQRANQTPQSLEIQRQQEQSWFYYLTEITFRRIANRVLNVLYRDGPSSWNDESMPFMASMTREFEQQLEDWKTHLPPLIHFDETSVAAEELPFMVHGRATEIRTWIYRPFVYYAIHNPADAPCRELVQPFVEKGLLCSIETLGDHLALHRHHGTWYALRSDVAASLSVIGAVRCGTIQVPPKWKNAVETGLARMKFWEGEVPGLSRSIELVEDHLTQLLDAQGERPLFDLPR</sequence>
<dbReference type="PANTHER" id="PTHR47785">
    <property type="entry name" value="ZN(II)2CYS6 TRANSCRIPTION FACTOR (EUROFUNG)-RELATED-RELATED"/>
    <property type="match status" value="1"/>
</dbReference>
<evidence type="ECO:0000259" key="6">
    <source>
        <dbReference type="PROSITE" id="PS50048"/>
    </source>
</evidence>
<dbReference type="OrthoDB" id="4356994at2759"/>
<accession>A0A9W9S4K5</accession>
<dbReference type="InterPro" id="IPR036864">
    <property type="entry name" value="Zn2-C6_fun-type_DNA-bd_sf"/>
</dbReference>
<keyword evidence="1" id="KW-0805">Transcription regulation</keyword>
<dbReference type="CDD" id="cd12148">
    <property type="entry name" value="fungal_TF_MHR"/>
    <property type="match status" value="1"/>
</dbReference>